<feature type="domain" description="SpaA-like prealbumin fold" evidence="3">
    <location>
        <begin position="280"/>
        <end position="362"/>
    </location>
</feature>
<dbReference type="InterPro" id="IPR013552">
    <property type="entry name" value="Thioester_dom"/>
</dbReference>
<protein>
    <submittedName>
        <fullName evidence="4">Cys-Gln thioester bond-forming surface protein</fullName>
    </submittedName>
</protein>
<dbReference type="InterPro" id="IPR041033">
    <property type="entry name" value="SpaA_PFL_dom_1"/>
</dbReference>
<dbReference type="EMBL" id="DVKQ01000064">
    <property type="protein sequence ID" value="HIT37820.1"/>
    <property type="molecule type" value="Genomic_DNA"/>
</dbReference>
<dbReference type="Gene3D" id="2.60.40.10">
    <property type="entry name" value="Immunoglobulins"/>
    <property type="match status" value="2"/>
</dbReference>
<dbReference type="Proteomes" id="UP000886833">
    <property type="component" value="Unassembled WGS sequence"/>
</dbReference>
<dbReference type="Pfam" id="PF17802">
    <property type="entry name" value="SpaA"/>
    <property type="match status" value="2"/>
</dbReference>
<feature type="signal peptide" evidence="1">
    <location>
        <begin position="1"/>
        <end position="24"/>
    </location>
</feature>
<gene>
    <name evidence="4" type="ORF">IAB59_05040</name>
</gene>
<sequence length="498" mass="57681">MKKILLFLTLSFIYLISSTPIVNAQTDTFYKAEYIDNIYMVKYDKKTGVKHYEQARVFRRTSDGRIAYCLQPFIYFNESNNSYENVESLPNMSDELKEKLIDIIGMGYGYPSNGYNLKWYAVTQLMIWQAVEPDSEFYFTDRLNGNKITDYDDEIAKVKELISISYEVPSFHNKTFYGITGKPLTIEDTNNVLYHFSNPEGVIKDGNKLTITKNESGCYDIEFYKNYSYGSPILFYYNPNNQQLATTGNPHNKYSNVRFCFNELKLNIKKIDKDTGNTTSKGESSLKDAIFTLYNENMEKITDISLNDNMEASISSNDYDLNYGTYYLKETKSGTGYLPNDKIYEINFTKDNPTIELTIENKVIEKEVTIKKLYGDGLLMQTEPNITFEIYDINDMLIGSITTDINGTAKITLPYGHYKIIQTNTTEGYTKIEPFEIFISNQDKDYYYTINDYEIPKEETPDEEISIEVPNTGTDYNDNYNLISLILPTYFLVKKKFS</sequence>
<accession>A0A9D1GAX2</accession>
<feature type="domain" description="Thioester" evidence="2">
    <location>
        <begin position="66"/>
        <end position="162"/>
    </location>
</feature>
<keyword evidence="1" id="KW-0732">Signal</keyword>
<evidence type="ECO:0000313" key="4">
    <source>
        <dbReference type="EMBL" id="HIT37820.1"/>
    </source>
</evidence>
<evidence type="ECO:0000313" key="5">
    <source>
        <dbReference type="Proteomes" id="UP000886833"/>
    </source>
</evidence>
<evidence type="ECO:0000259" key="3">
    <source>
        <dbReference type="Pfam" id="PF17802"/>
    </source>
</evidence>
<feature type="chain" id="PRO_5039330091" evidence="1">
    <location>
        <begin position="25"/>
        <end position="498"/>
    </location>
</feature>
<dbReference type="AlphaFoldDB" id="A0A9D1GAX2"/>
<reference evidence="4" key="2">
    <citation type="journal article" date="2021" name="PeerJ">
        <title>Extensive microbial diversity within the chicken gut microbiome revealed by metagenomics and culture.</title>
        <authorList>
            <person name="Gilroy R."/>
            <person name="Ravi A."/>
            <person name="Getino M."/>
            <person name="Pursley I."/>
            <person name="Horton D.L."/>
            <person name="Alikhan N.F."/>
            <person name="Baker D."/>
            <person name="Gharbi K."/>
            <person name="Hall N."/>
            <person name="Watson M."/>
            <person name="Adriaenssens E.M."/>
            <person name="Foster-Nyarko E."/>
            <person name="Jarju S."/>
            <person name="Secka A."/>
            <person name="Antonio M."/>
            <person name="Oren A."/>
            <person name="Chaudhuri R.R."/>
            <person name="La Ragione R."/>
            <person name="Hildebrand F."/>
            <person name="Pallen M.J."/>
        </authorList>
    </citation>
    <scope>NUCLEOTIDE SEQUENCE</scope>
    <source>
        <strain evidence="4">CHK195-26880</strain>
    </source>
</reference>
<dbReference type="InterPro" id="IPR013783">
    <property type="entry name" value="Ig-like_fold"/>
</dbReference>
<reference evidence="4" key="1">
    <citation type="submission" date="2020-10" db="EMBL/GenBank/DDBJ databases">
        <authorList>
            <person name="Gilroy R."/>
        </authorList>
    </citation>
    <scope>NUCLEOTIDE SEQUENCE</scope>
    <source>
        <strain evidence="4">CHK195-26880</strain>
    </source>
</reference>
<feature type="domain" description="SpaA-like prealbumin fold" evidence="3">
    <location>
        <begin position="385"/>
        <end position="452"/>
    </location>
</feature>
<proteinExistence type="predicted"/>
<evidence type="ECO:0000256" key="1">
    <source>
        <dbReference type="SAM" id="SignalP"/>
    </source>
</evidence>
<comment type="caution">
    <text evidence="4">The sequence shown here is derived from an EMBL/GenBank/DDBJ whole genome shotgun (WGS) entry which is preliminary data.</text>
</comment>
<evidence type="ECO:0000259" key="2">
    <source>
        <dbReference type="Pfam" id="PF08341"/>
    </source>
</evidence>
<dbReference type="Pfam" id="PF08341">
    <property type="entry name" value="TED"/>
    <property type="match status" value="1"/>
</dbReference>
<name>A0A9D1GAX2_9FIRM</name>
<organism evidence="4 5">
    <name type="scientific">Candidatus Onthousia faecipullorum</name>
    <dbReference type="NCBI Taxonomy" id="2840887"/>
    <lineage>
        <taxon>Bacteria</taxon>
        <taxon>Bacillati</taxon>
        <taxon>Bacillota</taxon>
        <taxon>Bacilli</taxon>
        <taxon>Candidatus Onthousia</taxon>
    </lineage>
</organism>